<evidence type="ECO:0000256" key="4">
    <source>
        <dbReference type="ARBA" id="ARBA00023002"/>
    </source>
</evidence>
<dbReference type="PRINTS" id="PR00465">
    <property type="entry name" value="EP450IV"/>
</dbReference>
<evidence type="ECO:0000256" key="6">
    <source>
        <dbReference type="ARBA" id="ARBA00023033"/>
    </source>
</evidence>
<evidence type="ECO:0000256" key="2">
    <source>
        <dbReference type="ARBA" id="ARBA00022617"/>
    </source>
</evidence>
<dbReference type="InterPro" id="IPR001128">
    <property type="entry name" value="Cyt_P450"/>
</dbReference>
<comment type="caution">
    <text evidence="8">The sequence shown here is derived from an EMBL/GenBank/DDBJ whole genome shotgun (WGS) entry which is preliminary data.</text>
</comment>
<dbReference type="Proteomes" id="UP000326979">
    <property type="component" value="Unassembled WGS sequence"/>
</dbReference>
<organism evidence="8 9">
    <name type="scientific">Streptomyces phyllanthi</name>
    <dbReference type="NCBI Taxonomy" id="1803180"/>
    <lineage>
        <taxon>Bacteria</taxon>
        <taxon>Bacillati</taxon>
        <taxon>Actinomycetota</taxon>
        <taxon>Actinomycetes</taxon>
        <taxon>Kitasatosporales</taxon>
        <taxon>Streptomycetaceae</taxon>
        <taxon>Streptomyces</taxon>
    </lineage>
</organism>
<dbReference type="InterPro" id="IPR050196">
    <property type="entry name" value="Cytochrome_P450_Monoox"/>
</dbReference>
<gene>
    <name evidence="8" type="ORF">FNH04_32285</name>
</gene>
<dbReference type="Pfam" id="PF00067">
    <property type="entry name" value="p450"/>
    <property type="match status" value="1"/>
</dbReference>
<keyword evidence="3" id="KW-0479">Metal-binding</keyword>
<proteinExistence type="inferred from homology"/>
<protein>
    <submittedName>
        <fullName evidence="8">Cytochrome P450</fullName>
    </submittedName>
</protein>
<evidence type="ECO:0000256" key="7">
    <source>
        <dbReference type="SAM" id="MobiDB-lite"/>
    </source>
</evidence>
<evidence type="ECO:0000313" key="9">
    <source>
        <dbReference type="Proteomes" id="UP000326979"/>
    </source>
</evidence>
<keyword evidence="9" id="KW-1185">Reference proteome</keyword>
<reference evidence="8 9" key="1">
    <citation type="submission" date="2019-07" db="EMBL/GenBank/DDBJ databases">
        <title>New species of Amycolatopsis and Streptomyces.</title>
        <authorList>
            <person name="Duangmal K."/>
            <person name="Teo W.F.A."/>
            <person name="Lipun K."/>
        </authorList>
    </citation>
    <scope>NUCLEOTIDE SEQUENCE [LARGE SCALE GENOMIC DNA]</scope>
    <source>
        <strain evidence="8 9">TISTR 2346</strain>
    </source>
</reference>
<feature type="region of interest" description="Disordered" evidence="7">
    <location>
        <begin position="1"/>
        <end position="49"/>
    </location>
</feature>
<dbReference type="GO" id="GO:0016705">
    <property type="term" value="F:oxidoreductase activity, acting on paired donors, with incorporation or reduction of molecular oxygen"/>
    <property type="evidence" value="ECO:0007669"/>
    <property type="project" value="InterPro"/>
</dbReference>
<dbReference type="Gene3D" id="1.10.630.10">
    <property type="entry name" value="Cytochrome P450"/>
    <property type="match status" value="1"/>
</dbReference>
<accession>A0A5N8WDA5</accession>
<dbReference type="AlphaFoldDB" id="A0A5N8WDA5"/>
<keyword evidence="4" id="KW-0560">Oxidoreductase</keyword>
<evidence type="ECO:0000256" key="5">
    <source>
        <dbReference type="ARBA" id="ARBA00023004"/>
    </source>
</evidence>
<keyword evidence="6" id="KW-0503">Monooxygenase</keyword>
<dbReference type="PANTHER" id="PTHR24291:SF50">
    <property type="entry name" value="BIFUNCTIONAL ALBAFLAVENONE MONOOXYGENASE_TERPENE SYNTHASE"/>
    <property type="match status" value="1"/>
</dbReference>
<keyword evidence="5" id="KW-0408">Iron</keyword>
<dbReference type="RefSeq" id="WP_152789408.1">
    <property type="nucleotide sequence ID" value="NZ_BAABEQ010000097.1"/>
</dbReference>
<name>A0A5N8WDA5_9ACTN</name>
<dbReference type="SUPFAM" id="SSF48264">
    <property type="entry name" value="Cytochrome P450"/>
    <property type="match status" value="1"/>
</dbReference>
<evidence type="ECO:0000256" key="1">
    <source>
        <dbReference type="ARBA" id="ARBA00010617"/>
    </source>
</evidence>
<feature type="compositionally biased region" description="Basic and acidic residues" evidence="7">
    <location>
        <begin position="18"/>
        <end position="29"/>
    </location>
</feature>
<evidence type="ECO:0000256" key="3">
    <source>
        <dbReference type="ARBA" id="ARBA00022723"/>
    </source>
</evidence>
<dbReference type="EMBL" id="VJZE01000321">
    <property type="protein sequence ID" value="MPY44418.1"/>
    <property type="molecule type" value="Genomic_DNA"/>
</dbReference>
<dbReference type="InterPro" id="IPR002403">
    <property type="entry name" value="Cyt_P450_E_grp-IV"/>
</dbReference>
<keyword evidence="2" id="KW-0349">Heme</keyword>
<dbReference type="InterPro" id="IPR036396">
    <property type="entry name" value="Cyt_P450_sf"/>
</dbReference>
<dbReference type="PANTHER" id="PTHR24291">
    <property type="entry name" value="CYTOCHROME P450 FAMILY 4"/>
    <property type="match status" value="1"/>
</dbReference>
<comment type="similarity">
    <text evidence="1">Belongs to the cytochrome P450 family.</text>
</comment>
<dbReference type="GO" id="GO:0020037">
    <property type="term" value="F:heme binding"/>
    <property type="evidence" value="ECO:0007669"/>
    <property type="project" value="InterPro"/>
</dbReference>
<dbReference type="GO" id="GO:0004497">
    <property type="term" value="F:monooxygenase activity"/>
    <property type="evidence" value="ECO:0007669"/>
    <property type="project" value="UniProtKB-KW"/>
</dbReference>
<sequence>MLHRPARPRAEPAPSVSDRSRRKDIRTEGQGRNAVPCAPREVPTSPGRLPGVGHAVSLARGRLEFLQSLRDQGDVVRVYLGRRPVYVLNSPELVRRLLTAGENSPGRRHFIHQPRPVPGGALMSCRLQVHHGRQPTRQPWGQALKRSLRKDLRESLFRQEGIRRCVDIMSRETETVIGAWSNHRTLRIDREMHALTLRIAARSLCSAEQVRTAADECFRLSPMVGAESDRRAMSPFPWWEKAPTPGNRRFGRAALRLGQLIDEVVAAYRADGRDHGDLLSLLLAERDEEGVGRGLADARIRDEAVAIMRACTQTTAVALSWLFHELDRHSLVRERLHRELRVIPGAGPANRAVPKDIRNLRYTRQVIDETLRLHTPMWLQVHRITAPLDLGGQALSPGTEVLLSPTALHRDPAVYPDPMCFDPDRWSPERGRSVGRGAYLPFGIGPRHHVTEVFARTAMAVVTACVARRWRLTVPPGRGVREVASGSLRPDALRMTARLRTHLAEGQP</sequence>
<dbReference type="OrthoDB" id="4746309at2"/>
<evidence type="ECO:0000313" key="8">
    <source>
        <dbReference type="EMBL" id="MPY44418.1"/>
    </source>
</evidence>
<dbReference type="GO" id="GO:0005506">
    <property type="term" value="F:iron ion binding"/>
    <property type="evidence" value="ECO:0007669"/>
    <property type="project" value="InterPro"/>
</dbReference>